<evidence type="ECO:0000313" key="4">
    <source>
        <dbReference type="Proteomes" id="UP001143981"/>
    </source>
</evidence>
<dbReference type="InterPro" id="IPR007320">
    <property type="entry name" value="PDCD2_C"/>
</dbReference>
<evidence type="ECO:0000256" key="1">
    <source>
        <dbReference type="SAM" id="MobiDB-lite"/>
    </source>
</evidence>
<dbReference type="PANTHER" id="PTHR47524">
    <property type="entry name" value="20S RRNA ACCUMULATION PROTEIN 4"/>
    <property type="match status" value="1"/>
</dbReference>
<feature type="region of interest" description="Disordered" evidence="1">
    <location>
        <begin position="296"/>
        <end position="327"/>
    </location>
</feature>
<feature type="domain" description="Programmed cell death protein 2 C-terminal" evidence="2">
    <location>
        <begin position="334"/>
        <end position="504"/>
    </location>
</feature>
<dbReference type="Pfam" id="PF04194">
    <property type="entry name" value="PDCD2_C"/>
    <property type="match status" value="1"/>
</dbReference>
<dbReference type="GO" id="GO:0030490">
    <property type="term" value="P:maturation of SSU-rRNA"/>
    <property type="evidence" value="ECO:0007669"/>
    <property type="project" value="TreeGrafter"/>
</dbReference>
<dbReference type="OrthoDB" id="443682at2759"/>
<accession>A0A9W7YI97</accession>
<feature type="region of interest" description="Disordered" evidence="1">
    <location>
        <begin position="372"/>
        <end position="408"/>
    </location>
</feature>
<name>A0A9W7YI97_9FUNG</name>
<sequence>MANSSRHTRLAAGPVALGYADSAIGRAQDVDPFTSKLGGRPVWLDSVSVLPARATVVCGQCQSDMPLLVQAYVPLHDSPYDRVLYVWACNRRACSGRPGAASVVRAHLLNPEYAQTLAKRAEEATKAQSRCAKKAAPLPRTQFSGRASPTEPLDFGSVWSAAGVAADSAQPASLAGNGGLFSGLIFGAEPPAAVGLDVGTGDAGGRGDDLLAGIEYLDIASKPAEPASGAAAVAATVAAAAAATADADWARDIQGVPAMYLSFEDEVVSAEDAGLQTRYRTEIRKAVELASGALGRSNAGRAQSKRQAAAAADDSTDGWDGEQYERTALPRGTDATFARFLRVVGQNPEQALRYQFGGAPLLYTAQDETARLLGSSGGRPPAGGGASHLDDASDSDGNSDSDGDSAGGWMRRYSTDRLPRCPHCGGRRVFECQLMPALLRVLPLDSRGADLRAATAQGLAGKHLLQSLDLGLEFGTVLVFVCENDCDGGLGVGATYYGELALVQLEAH</sequence>
<reference evidence="3" key="1">
    <citation type="submission" date="2022-07" db="EMBL/GenBank/DDBJ databases">
        <title>Phylogenomic reconstructions and comparative analyses of Kickxellomycotina fungi.</title>
        <authorList>
            <person name="Reynolds N.K."/>
            <person name="Stajich J.E."/>
            <person name="Barry K."/>
            <person name="Grigoriev I.V."/>
            <person name="Crous P."/>
            <person name="Smith M.E."/>
        </authorList>
    </citation>
    <scope>NUCLEOTIDE SEQUENCE</scope>
    <source>
        <strain evidence="3">BCRC 34381</strain>
    </source>
</reference>
<gene>
    <name evidence="3" type="ORF">LPJ61_000230</name>
</gene>
<dbReference type="Proteomes" id="UP001143981">
    <property type="component" value="Unassembled WGS sequence"/>
</dbReference>
<comment type="caution">
    <text evidence="3">The sequence shown here is derived from an EMBL/GenBank/DDBJ whole genome shotgun (WGS) entry which is preliminary data.</text>
</comment>
<evidence type="ECO:0000259" key="2">
    <source>
        <dbReference type="Pfam" id="PF04194"/>
    </source>
</evidence>
<keyword evidence="4" id="KW-1185">Reference proteome</keyword>
<proteinExistence type="predicted"/>
<evidence type="ECO:0000313" key="3">
    <source>
        <dbReference type="EMBL" id="KAJ1736013.1"/>
    </source>
</evidence>
<feature type="compositionally biased region" description="Acidic residues" evidence="1">
    <location>
        <begin position="392"/>
        <end position="403"/>
    </location>
</feature>
<dbReference type="GO" id="GO:0005737">
    <property type="term" value="C:cytoplasm"/>
    <property type="evidence" value="ECO:0007669"/>
    <property type="project" value="InterPro"/>
</dbReference>
<dbReference type="EMBL" id="JANBOI010000005">
    <property type="protein sequence ID" value="KAJ1736013.1"/>
    <property type="molecule type" value="Genomic_DNA"/>
</dbReference>
<dbReference type="PANTHER" id="PTHR47524:SF1">
    <property type="entry name" value="20S RRNA ACCUMULATION PROTEIN 4"/>
    <property type="match status" value="1"/>
</dbReference>
<feature type="compositionally biased region" description="Gly residues" evidence="1">
    <location>
        <begin position="375"/>
        <end position="386"/>
    </location>
</feature>
<feature type="compositionally biased region" description="Low complexity" evidence="1">
    <location>
        <begin position="299"/>
        <end position="313"/>
    </location>
</feature>
<organism evidence="3 4">
    <name type="scientific">Coemansia biformis</name>
    <dbReference type="NCBI Taxonomy" id="1286918"/>
    <lineage>
        <taxon>Eukaryota</taxon>
        <taxon>Fungi</taxon>
        <taxon>Fungi incertae sedis</taxon>
        <taxon>Zoopagomycota</taxon>
        <taxon>Kickxellomycotina</taxon>
        <taxon>Kickxellomycetes</taxon>
        <taxon>Kickxellales</taxon>
        <taxon>Kickxellaceae</taxon>
        <taxon>Coemansia</taxon>
    </lineage>
</organism>
<dbReference type="AlphaFoldDB" id="A0A9W7YI97"/>
<protein>
    <recommendedName>
        <fullName evidence="2">Programmed cell death protein 2 C-terminal domain-containing protein</fullName>
    </recommendedName>
</protein>